<evidence type="ECO:0000256" key="7">
    <source>
        <dbReference type="ARBA" id="ARBA00025253"/>
    </source>
</evidence>
<protein>
    <recommendedName>
        <fullName evidence="3 8">DNA replication regulator SLD2</fullName>
    </recommendedName>
</protein>
<dbReference type="InterPro" id="IPR040203">
    <property type="entry name" value="Sld2"/>
</dbReference>
<evidence type="ECO:0000256" key="8">
    <source>
        <dbReference type="RuleBase" id="RU367067"/>
    </source>
</evidence>
<evidence type="ECO:0000313" key="11">
    <source>
        <dbReference type="Proteomes" id="UP001174694"/>
    </source>
</evidence>
<feature type="compositionally biased region" description="Basic residues" evidence="9">
    <location>
        <begin position="349"/>
        <end position="371"/>
    </location>
</feature>
<keyword evidence="11" id="KW-1185">Reference proteome</keyword>
<reference evidence="10" key="1">
    <citation type="submission" date="2022-07" db="EMBL/GenBank/DDBJ databases">
        <title>Fungi with potential for degradation of polypropylene.</title>
        <authorList>
            <person name="Gostincar C."/>
        </authorList>
    </citation>
    <scope>NUCLEOTIDE SEQUENCE</scope>
    <source>
        <strain evidence="10">EXF-13308</strain>
    </source>
</reference>
<dbReference type="FunFam" id="1.10.10.1460:FF:000001">
    <property type="entry name" value="DNA replication regulator Sld2"/>
    <property type="match status" value="1"/>
</dbReference>
<dbReference type="PANTHER" id="PTHR28124">
    <property type="entry name" value="DNA REPLICATION REGULATOR SLD2"/>
    <property type="match status" value="1"/>
</dbReference>
<dbReference type="EMBL" id="JANBVO010000012">
    <property type="protein sequence ID" value="KAJ9148667.1"/>
    <property type="molecule type" value="Genomic_DNA"/>
</dbReference>
<feature type="compositionally biased region" description="Basic and acidic residues" evidence="9">
    <location>
        <begin position="301"/>
        <end position="311"/>
    </location>
</feature>
<keyword evidence="5 8" id="KW-0539">Nucleus</keyword>
<accession>A0AA38VRH6</accession>
<dbReference type="GO" id="GO:0000727">
    <property type="term" value="P:double-strand break repair via break-induced replication"/>
    <property type="evidence" value="ECO:0007669"/>
    <property type="project" value="TreeGrafter"/>
</dbReference>
<evidence type="ECO:0000256" key="2">
    <source>
        <dbReference type="ARBA" id="ARBA00007276"/>
    </source>
</evidence>
<comment type="function">
    <text evidence="7 8">Has a role in the initiation of DNA replication. Required at S-phase checkpoint.</text>
</comment>
<feature type="compositionally biased region" description="Acidic residues" evidence="9">
    <location>
        <begin position="376"/>
        <end position="389"/>
    </location>
</feature>
<name>A0AA38VRH6_9PEZI</name>
<dbReference type="Gene3D" id="1.10.10.1460">
    <property type="match status" value="1"/>
</dbReference>
<feature type="region of interest" description="Disordered" evidence="9">
    <location>
        <begin position="1"/>
        <end position="138"/>
    </location>
</feature>
<keyword evidence="4 8" id="KW-0235">DNA replication</keyword>
<feature type="region of interest" description="Disordered" evidence="9">
    <location>
        <begin position="465"/>
        <end position="486"/>
    </location>
</feature>
<dbReference type="GO" id="GO:1902977">
    <property type="term" value="P:mitotic DNA replication preinitiation complex assembly"/>
    <property type="evidence" value="ECO:0007669"/>
    <property type="project" value="TreeGrafter"/>
</dbReference>
<feature type="region of interest" description="Disordered" evidence="9">
    <location>
        <begin position="279"/>
        <end position="447"/>
    </location>
</feature>
<comment type="caution">
    <text evidence="10">The sequence shown here is derived from an EMBL/GenBank/DDBJ whole genome shotgun (WGS) entry which is preliminary data.</text>
</comment>
<dbReference type="Proteomes" id="UP001174694">
    <property type="component" value="Unassembled WGS sequence"/>
</dbReference>
<organism evidence="10 11">
    <name type="scientific">Pleurostoma richardsiae</name>
    <dbReference type="NCBI Taxonomy" id="41990"/>
    <lineage>
        <taxon>Eukaryota</taxon>
        <taxon>Fungi</taxon>
        <taxon>Dikarya</taxon>
        <taxon>Ascomycota</taxon>
        <taxon>Pezizomycotina</taxon>
        <taxon>Sordariomycetes</taxon>
        <taxon>Sordariomycetidae</taxon>
        <taxon>Calosphaeriales</taxon>
        <taxon>Pleurostomataceae</taxon>
        <taxon>Pleurostoma</taxon>
    </lineage>
</organism>
<feature type="compositionally biased region" description="Basic and acidic residues" evidence="9">
    <location>
        <begin position="8"/>
        <end position="44"/>
    </location>
</feature>
<dbReference type="GO" id="GO:0031261">
    <property type="term" value="C:DNA replication preinitiation complex"/>
    <property type="evidence" value="ECO:0007669"/>
    <property type="project" value="TreeGrafter"/>
</dbReference>
<comment type="subcellular location">
    <subcellularLocation>
        <location evidence="1 8">Nucleus</location>
    </subcellularLocation>
</comment>
<dbReference type="GO" id="GO:0006270">
    <property type="term" value="P:DNA replication initiation"/>
    <property type="evidence" value="ECO:0007669"/>
    <property type="project" value="UniProtKB-UniRule"/>
</dbReference>
<evidence type="ECO:0000256" key="5">
    <source>
        <dbReference type="ARBA" id="ARBA00023242"/>
    </source>
</evidence>
<evidence type="ECO:0000256" key="4">
    <source>
        <dbReference type="ARBA" id="ARBA00022705"/>
    </source>
</evidence>
<feature type="compositionally biased region" description="Acidic residues" evidence="9">
    <location>
        <begin position="412"/>
        <end position="422"/>
    </location>
</feature>
<feature type="compositionally biased region" description="Basic residues" evidence="9">
    <location>
        <begin position="427"/>
        <end position="437"/>
    </location>
</feature>
<gene>
    <name evidence="10" type="ORF">NKR23_g4893</name>
</gene>
<dbReference type="CDD" id="cd22289">
    <property type="entry name" value="RecQL4_SLD2_NTD"/>
    <property type="match status" value="1"/>
</dbReference>
<evidence type="ECO:0000256" key="1">
    <source>
        <dbReference type="ARBA" id="ARBA00004123"/>
    </source>
</evidence>
<dbReference type="Pfam" id="PF11719">
    <property type="entry name" value="Drc1-Sld2"/>
    <property type="match status" value="1"/>
</dbReference>
<dbReference type="AlphaFoldDB" id="A0AA38VRH6"/>
<dbReference type="PANTHER" id="PTHR28124:SF1">
    <property type="entry name" value="DNA REPLICATION REGULATOR SLD2"/>
    <property type="match status" value="1"/>
</dbReference>
<sequence length="486" mass="53928">MQDPAESNSREAEAQHLRSELKQWENAWAKEHAGKKPSREDIKQNPEIAQKYKTYNKLRDILSGKAPAPPKQEHKSRKRKSAEQPAQTPSKRFRAAETPSKSQQRGNAFEAAVTPSLSRKLFSPVVPTSIGPTPQRDGRVLGLFDLLVQKDAETPSKGTGDAEIEAVANVEATPSKQTSLDAESVFKLGRTPVSSGKRHMLDSFMTPLKNRDGNAGARTPTSISKLQFATPSFLRRAPMPTVDENGEFVSPQPIRLPRKPLVRGLSSVVASLRKMEEEQLDDELEALHEMESEGAPQAPKLDPKPKPREEVLVEDSQVPNRLLGGFDDEAMYDSPPEDALDRNGQPLRVFKKKGQKRTTRRSNMKPTRVKRPVAAGDDDGEGSDDDDVVPETQVGATKQAQIGDTALMSGSEFEDSEAQEDEDKAKAKTKKKNKAQNKKPEAEQGKIKRAVRKVNELAHTNFKRLKLRNNGAKGGPGYNSRFRRRR</sequence>
<evidence type="ECO:0000256" key="9">
    <source>
        <dbReference type="SAM" id="MobiDB-lite"/>
    </source>
</evidence>
<proteinExistence type="inferred from homology"/>
<dbReference type="GO" id="GO:0003697">
    <property type="term" value="F:single-stranded DNA binding"/>
    <property type="evidence" value="ECO:0007669"/>
    <property type="project" value="TreeGrafter"/>
</dbReference>
<comment type="similarity">
    <text evidence="2 8">Belongs to the SLD2 family.</text>
</comment>
<evidence type="ECO:0000313" key="10">
    <source>
        <dbReference type="EMBL" id="KAJ9148667.1"/>
    </source>
</evidence>
<evidence type="ECO:0000256" key="3">
    <source>
        <dbReference type="ARBA" id="ARBA00018363"/>
    </source>
</evidence>
<evidence type="ECO:0000256" key="6">
    <source>
        <dbReference type="ARBA" id="ARBA00023306"/>
    </source>
</evidence>
<keyword evidence="6 8" id="KW-0131">Cell cycle</keyword>
<dbReference type="InterPro" id="IPR021110">
    <property type="entry name" value="DNA_rep_checkpnt_protein"/>
</dbReference>
<dbReference type="GO" id="GO:0003688">
    <property type="term" value="F:DNA replication origin binding"/>
    <property type="evidence" value="ECO:0007669"/>
    <property type="project" value="TreeGrafter"/>
</dbReference>
<feature type="compositionally biased region" description="Acidic residues" evidence="9">
    <location>
        <begin position="326"/>
        <end position="338"/>
    </location>
</feature>